<evidence type="ECO:0000256" key="10">
    <source>
        <dbReference type="ARBA" id="ARBA00022777"/>
    </source>
</evidence>
<dbReference type="Pfam" id="PF02706">
    <property type="entry name" value="Wzz"/>
    <property type="match status" value="1"/>
</dbReference>
<evidence type="ECO:0000256" key="13">
    <source>
        <dbReference type="ARBA" id="ARBA00023136"/>
    </source>
</evidence>
<keyword evidence="22" id="KW-1185">Reference proteome</keyword>
<proteinExistence type="inferred from homology"/>
<keyword evidence="9" id="KW-0547">Nucleotide-binding</keyword>
<dbReference type="CDD" id="cd05387">
    <property type="entry name" value="BY-kinase"/>
    <property type="match status" value="1"/>
</dbReference>
<evidence type="ECO:0000313" key="22">
    <source>
        <dbReference type="Proteomes" id="UP000256345"/>
    </source>
</evidence>
<evidence type="ECO:0000256" key="2">
    <source>
        <dbReference type="ARBA" id="ARBA00007316"/>
    </source>
</evidence>
<dbReference type="InterPro" id="IPR027417">
    <property type="entry name" value="P-loop_NTPase"/>
</dbReference>
<keyword evidence="5" id="KW-1003">Cell membrane</keyword>
<keyword evidence="12 17" id="KW-1133">Transmembrane helix</keyword>
<gene>
    <name evidence="21" type="ORF">ATI61_104107</name>
</gene>
<evidence type="ECO:0000256" key="5">
    <source>
        <dbReference type="ARBA" id="ARBA00022475"/>
    </source>
</evidence>
<dbReference type="InterPro" id="IPR032807">
    <property type="entry name" value="GNVR"/>
</dbReference>
<feature type="domain" description="AAA" evidence="19">
    <location>
        <begin position="543"/>
        <end position="650"/>
    </location>
</feature>
<evidence type="ECO:0000256" key="15">
    <source>
        <dbReference type="ARBA" id="ARBA00051245"/>
    </source>
</evidence>
<dbReference type="InterPro" id="IPR050445">
    <property type="entry name" value="Bact_polysacc_biosynth/exp"/>
</dbReference>
<dbReference type="InterPro" id="IPR005702">
    <property type="entry name" value="Wzc-like_C"/>
</dbReference>
<comment type="catalytic activity">
    <reaction evidence="15">
        <text>L-tyrosyl-[protein] + ATP = O-phospho-L-tyrosyl-[protein] + ADP + H(+)</text>
        <dbReference type="Rhea" id="RHEA:10596"/>
        <dbReference type="Rhea" id="RHEA-COMP:10136"/>
        <dbReference type="Rhea" id="RHEA-COMP:20101"/>
        <dbReference type="ChEBI" id="CHEBI:15378"/>
        <dbReference type="ChEBI" id="CHEBI:30616"/>
        <dbReference type="ChEBI" id="CHEBI:46858"/>
        <dbReference type="ChEBI" id="CHEBI:61978"/>
        <dbReference type="ChEBI" id="CHEBI:456216"/>
        <dbReference type="EC" id="2.7.10.2"/>
    </reaction>
</comment>
<name>A0ABX9K3Z0_9BACT</name>
<feature type="domain" description="Polysaccharide chain length determinant N-terminal" evidence="18">
    <location>
        <begin position="15"/>
        <end position="111"/>
    </location>
</feature>
<protein>
    <recommendedName>
        <fullName evidence="4">non-specific protein-tyrosine kinase</fullName>
        <ecNumber evidence="4">2.7.10.2</ecNumber>
    </recommendedName>
</protein>
<dbReference type="Pfam" id="PF13614">
    <property type="entry name" value="AAA_31"/>
    <property type="match status" value="1"/>
</dbReference>
<dbReference type="PANTHER" id="PTHR32309:SF13">
    <property type="entry name" value="FERRIC ENTEROBACTIN TRANSPORT PROTEIN FEPE"/>
    <property type="match status" value="1"/>
</dbReference>
<accession>A0ABX9K3Z0</accession>
<comment type="subcellular location">
    <subcellularLocation>
        <location evidence="1">Cell inner membrane</location>
        <topology evidence="1">Multi-pass membrane protein</topology>
    </subcellularLocation>
</comment>
<feature type="coiled-coil region" evidence="16">
    <location>
        <begin position="328"/>
        <end position="401"/>
    </location>
</feature>
<reference evidence="21 22" key="1">
    <citation type="submission" date="2018-08" db="EMBL/GenBank/DDBJ databases">
        <title>Genomic Encyclopedia of Archaeal and Bacterial Type Strains, Phase II (KMG-II): from individual species to whole genera.</title>
        <authorList>
            <person name="Goeker M."/>
        </authorList>
    </citation>
    <scope>NUCLEOTIDE SEQUENCE [LARGE SCALE GENOMIC DNA]</scope>
    <source>
        <strain evidence="21 22">DSM 2261</strain>
    </source>
</reference>
<evidence type="ECO:0000256" key="9">
    <source>
        <dbReference type="ARBA" id="ARBA00022741"/>
    </source>
</evidence>
<dbReference type="EMBL" id="QUMU01000004">
    <property type="protein sequence ID" value="REG32817.1"/>
    <property type="molecule type" value="Genomic_DNA"/>
</dbReference>
<dbReference type="RefSeq" id="WP_245682422.1">
    <property type="nucleotide sequence ID" value="NZ_CP011509.1"/>
</dbReference>
<keyword evidence="6" id="KW-0997">Cell inner membrane</keyword>
<dbReference type="PANTHER" id="PTHR32309">
    <property type="entry name" value="TYROSINE-PROTEIN KINASE"/>
    <property type="match status" value="1"/>
</dbReference>
<dbReference type="NCBIfam" id="TIGR01007">
    <property type="entry name" value="eps_fam"/>
    <property type="match status" value="1"/>
</dbReference>
<dbReference type="InterPro" id="IPR025669">
    <property type="entry name" value="AAA_dom"/>
</dbReference>
<dbReference type="Pfam" id="PF13807">
    <property type="entry name" value="GNVR"/>
    <property type="match status" value="1"/>
</dbReference>
<feature type="transmembrane region" description="Helical" evidence="17">
    <location>
        <begin position="443"/>
        <end position="462"/>
    </location>
</feature>
<evidence type="ECO:0000259" key="18">
    <source>
        <dbReference type="Pfam" id="PF02706"/>
    </source>
</evidence>
<keyword evidence="7" id="KW-0808">Transferase</keyword>
<keyword evidence="8 17" id="KW-0812">Transmembrane</keyword>
<evidence type="ECO:0000256" key="11">
    <source>
        <dbReference type="ARBA" id="ARBA00022840"/>
    </source>
</evidence>
<evidence type="ECO:0000259" key="20">
    <source>
        <dbReference type="Pfam" id="PF13807"/>
    </source>
</evidence>
<evidence type="ECO:0000256" key="6">
    <source>
        <dbReference type="ARBA" id="ARBA00022519"/>
    </source>
</evidence>
<evidence type="ECO:0000256" key="8">
    <source>
        <dbReference type="ARBA" id="ARBA00022692"/>
    </source>
</evidence>
<feature type="transmembrane region" description="Helical" evidence="17">
    <location>
        <begin position="30"/>
        <end position="48"/>
    </location>
</feature>
<keyword evidence="10" id="KW-0418">Kinase</keyword>
<comment type="caution">
    <text evidence="21">The sequence shown here is derived from an EMBL/GenBank/DDBJ whole genome shotgun (WGS) entry which is preliminary data.</text>
</comment>
<dbReference type="EC" id="2.7.10.2" evidence="4"/>
<dbReference type="Proteomes" id="UP000256345">
    <property type="component" value="Unassembled WGS sequence"/>
</dbReference>
<keyword evidence="14" id="KW-0829">Tyrosine-protein kinase</keyword>
<dbReference type="SUPFAM" id="SSF52540">
    <property type="entry name" value="P-loop containing nucleoside triphosphate hydrolases"/>
    <property type="match status" value="1"/>
</dbReference>
<organism evidence="21 22">
    <name type="scientific">Archangium gephyra</name>
    <dbReference type="NCBI Taxonomy" id="48"/>
    <lineage>
        <taxon>Bacteria</taxon>
        <taxon>Pseudomonadati</taxon>
        <taxon>Myxococcota</taxon>
        <taxon>Myxococcia</taxon>
        <taxon>Myxococcales</taxon>
        <taxon>Cystobacterineae</taxon>
        <taxon>Archangiaceae</taxon>
        <taxon>Archangium</taxon>
    </lineage>
</organism>
<evidence type="ECO:0000256" key="16">
    <source>
        <dbReference type="SAM" id="Coils"/>
    </source>
</evidence>
<evidence type="ECO:0000256" key="17">
    <source>
        <dbReference type="SAM" id="Phobius"/>
    </source>
</evidence>
<keyword evidence="16" id="KW-0175">Coiled coil</keyword>
<evidence type="ECO:0000256" key="14">
    <source>
        <dbReference type="ARBA" id="ARBA00023137"/>
    </source>
</evidence>
<evidence type="ECO:0000259" key="19">
    <source>
        <dbReference type="Pfam" id="PF13614"/>
    </source>
</evidence>
<comment type="similarity">
    <text evidence="3">Belongs to the etk/wzc family.</text>
</comment>
<keyword evidence="13 17" id="KW-0472">Membrane</keyword>
<evidence type="ECO:0000256" key="1">
    <source>
        <dbReference type="ARBA" id="ARBA00004429"/>
    </source>
</evidence>
<dbReference type="InterPro" id="IPR003856">
    <property type="entry name" value="LPS_length_determ_N"/>
</dbReference>
<sequence length="733" mass="80555">MEETSNEAPEAPEPSLDVMQYVRALWRRKWLILGVMAVVMLVGLFHTLRQPKIYTANTSLIIDVAAPRVLDTEVKEVMGDERGNYWANKEYYQTQSEIITSRAVASRVVDRLGLRNDAAFLGVAGIQDEEARKKAMAAADPVSMVRSRITVIPSANSRVVRIAVEDVDPKRAALLANEVADAYIAENLALRLKTTEGASVWLEERMGELGSRASTSELDLYKFKRSADVLSLSSNGKDGQPQPSTAKLAYDSYMSALIAVRTKMAALQARVDAMRQLRNSASPDAEHWAEGLPEANEGALRELRNKVLEQRTGCVELSERYLPEHPKMQECQGKLTVLQQELRRSLENLVKGAETDLAAAQANERTLLERVEQAKTEAFALTEKEIAYQKLRREAENDQRLYDMVLKRFKELELSGQLRTSNVRVLDAALPNPAPVRPNTRSALMLFFLLGLMGGVAVALGLELLDASVATRADVEERLGLAFIGAMPPLKPDDGGPADLFIHRHPRSQAAEMCRAIRTNLLFMSPDKPFRTVVVSSAGPAEGKSTVVINLGMVMAQTGSRVLLMDTDMRRPRLHKAFGVPDDVGVSSLVVGEGSLEGAIKSTDVPNLFVLPCGPLPPNPAELLHTRAFAELLGKLRERFDCVLLDSPPLGPVSDALVLSKQTDGILLVLKAGTTQREQAKRATRALRDVKARVIGALLNHVDLKGGRYGADSYDGYGYRGYGNERDEQRSVS</sequence>
<evidence type="ECO:0000256" key="7">
    <source>
        <dbReference type="ARBA" id="ARBA00022679"/>
    </source>
</evidence>
<comment type="similarity">
    <text evidence="2">Belongs to the CpsD/CapB family.</text>
</comment>
<evidence type="ECO:0000313" key="21">
    <source>
        <dbReference type="EMBL" id="REG32817.1"/>
    </source>
</evidence>
<evidence type="ECO:0000256" key="12">
    <source>
        <dbReference type="ARBA" id="ARBA00022989"/>
    </source>
</evidence>
<dbReference type="Gene3D" id="3.40.50.300">
    <property type="entry name" value="P-loop containing nucleotide triphosphate hydrolases"/>
    <property type="match status" value="1"/>
</dbReference>
<evidence type="ECO:0000256" key="4">
    <source>
        <dbReference type="ARBA" id="ARBA00011903"/>
    </source>
</evidence>
<keyword evidence="11" id="KW-0067">ATP-binding</keyword>
<evidence type="ECO:0000256" key="3">
    <source>
        <dbReference type="ARBA" id="ARBA00008883"/>
    </source>
</evidence>
<feature type="domain" description="Tyrosine-protein kinase G-rich" evidence="20">
    <location>
        <begin position="384"/>
        <end position="460"/>
    </location>
</feature>